<sequence length="239" mass="24991">MARGRPRLSLLVAVLLFGTAAAPAKTSEPPGTVQLGSLAPVLPWARVTRSQPGAWAEYALLLGGYPIAPYIRFTIVGPDVRAGSRGTWVEIWISQRPGSATQAYKLFVSSEPATPGRLLEAKVRLLGGPVRDLPPSEIPGLVPGAGGSAAATGRAIEPRLLEETTTVQTPAGSFVSRLALLDANAKLPSRAWFADAVPLFGLVRLELAKEIGLELHAFGSGGASVMDEDPPPSVEAAPY</sequence>
<accession>A0A0K1PID7</accession>
<protein>
    <submittedName>
        <fullName evidence="2">Uncharacterized protein</fullName>
    </submittedName>
</protein>
<dbReference type="RefSeq" id="WP_050727353.1">
    <property type="nucleotide sequence ID" value="NZ_CP012332.1"/>
</dbReference>
<keyword evidence="3" id="KW-1185">Reference proteome</keyword>
<dbReference type="EMBL" id="CP012332">
    <property type="protein sequence ID" value="AKU93308.1"/>
    <property type="molecule type" value="Genomic_DNA"/>
</dbReference>
<dbReference type="STRING" id="1391653.AKJ08_3695"/>
<reference evidence="2 3" key="1">
    <citation type="submission" date="2015-08" db="EMBL/GenBank/DDBJ databases">
        <authorList>
            <person name="Babu N.S."/>
            <person name="Beckwith C.J."/>
            <person name="Beseler K.G."/>
            <person name="Brison A."/>
            <person name="Carone J.V."/>
            <person name="Caskin T.P."/>
            <person name="Diamond M."/>
            <person name="Durham M.E."/>
            <person name="Foxe J.M."/>
            <person name="Go M."/>
            <person name="Henderson B.A."/>
            <person name="Jones I.B."/>
            <person name="McGettigan J.A."/>
            <person name="Micheletti S.J."/>
            <person name="Nasrallah M.E."/>
            <person name="Ortiz D."/>
            <person name="Piller C.R."/>
            <person name="Privatt S.R."/>
            <person name="Schneider S.L."/>
            <person name="Sharp S."/>
            <person name="Smith T.C."/>
            <person name="Stanton J.D."/>
            <person name="Ullery H.E."/>
            <person name="Wilson R.J."/>
            <person name="Serrano M.G."/>
            <person name="Buck G."/>
            <person name="Lee V."/>
            <person name="Wang Y."/>
            <person name="Carvalho R."/>
            <person name="Voegtly L."/>
            <person name="Shi R."/>
            <person name="Duckworth R."/>
            <person name="Johnson A."/>
            <person name="Loviza R."/>
            <person name="Walstead R."/>
            <person name="Shah Z."/>
            <person name="Kiflezghi M."/>
            <person name="Wade K."/>
            <person name="Ball S.L."/>
            <person name="Bradley K.W."/>
            <person name="Asai D.J."/>
            <person name="Bowman C.A."/>
            <person name="Russell D.A."/>
            <person name="Pope W.H."/>
            <person name="Jacobs-Sera D."/>
            <person name="Hendrix R.W."/>
            <person name="Hatfull G.F."/>
        </authorList>
    </citation>
    <scope>NUCLEOTIDE SEQUENCE [LARGE SCALE GENOMIC DNA]</scope>
    <source>
        <strain evidence="2 3">DSM 27710</strain>
    </source>
</reference>
<evidence type="ECO:0000313" key="3">
    <source>
        <dbReference type="Proteomes" id="UP000055590"/>
    </source>
</evidence>
<dbReference type="Proteomes" id="UP000055590">
    <property type="component" value="Chromosome"/>
</dbReference>
<proteinExistence type="predicted"/>
<dbReference type="KEGG" id="vin:AKJ08_3695"/>
<name>A0A0K1PID7_9BACT</name>
<gene>
    <name evidence="2" type="ORF">AKJ08_3695</name>
</gene>
<evidence type="ECO:0000256" key="1">
    <source>
        <dbReference type="SAM" id="SignalP"/>
    </source>
</evidence>
<organism evidence="2 3">
    <name type="scientific">Vulgatibacter incomptus</name>
    <dbReference type="NCBI Taxonomy" id="1391653"/>
    <lineage>
        <taxon>Bacteria</taxon>
        <taxon>Pseudomonadati</taxon>
        <taxon>Myxococcota</taxon>
        <taxon>Myxococcia</taxon>
        <taxon>Myxococcales</taxon>
        <taxon>Cystobacterineae</taxon>
        <taxon>Vulgatibacteraceae</taxon>
        <taxon>Vulgatibacter</taxon>
    </lineage>
</organism>
<evidence type="ECO:0000313" key="2">
    <source>
        <dbReference type="EMBL" id="AKU93308.1"/>
    </source>
</evidence>
<feature type="chain" id="PRO_5005466085" evidence="1">
    <location>
        <begin position="25"/>
        <end position="239"/>
    </location>
</feature>
<keyword evidence="1" id="KW-0732">Signal</keyword>
<dbReference type="AlphaFoldDB" id="A0A0K1PID7"/>
<feature type="signal peptide" evidence="1">
    <location>
        <begin position="1"/>
        <end position="24"/>
    </location>
</feature>